<keyword evidence="3" id="KW-1185">Reference proteome</keyword>
<dbReference type="RefSeq" id="WP_203379840.1">
    <property type="nucleotide sequence ID" value="NZ_JAENHP010000012.1"/>
</dbReference>
<accession>A0ABS2AJ71</accession>
<organism evidence="2 3">
    <name type="scientific">Paractinoplanes ovalisporus</name>
    <dbReference type="NCBI Taxonomy" id="2810368"/>
    <lineage>
        <taxon>Bacteria</taxon>
        <taxon>Bacillati</taxon>
        <taxon>Actinomycetota</taxon>
        <taxon>Actinomycetes</taxon>
        <taxon>Micromonosporales</taxon>
        <taxon>Micromonosporaceae</taxon>
        <taxon>Paractinoplanes</taxon>
    </lineage>
</organism>
<dbReference type="EMBL" id="JAENHP010000012">
    <property type="protein sequence ID" value="MBM2619856.1"/>
    <property type="molecule type" value="Genomic_DNA"/>
</dbReference>
<evidence type="ECO:0000256" key="1">
    <source>
        <dbReference type="SAM" id="MobiDB-lite"/>
    </source>
</evidence>
<gene>
    <name evidence="2" type="ORF">JIG36_30530</name>
</gene>
<feature type="region of interest" description="Disordered" evidence="1">
    <location>
        <begin position="113"/>
        <end position="134"/>
    </location>
</feature>
<comment type="caution">
    <text evidence="2">The sequence shown here is derived from an EMBL/GenBank/DDBJ whole genome shotgun (WGS) entry which is preliminary data.</text>
</comment>
<sequence>MVHNSEILGALVDIVRGPESTLEDVEIAGRGISAEARFSRTLIADKWTVYDDPVPVLMERNLAFSDHLIERGEIGDSLAELWRRRCAGEIDAAAFTATLEDLVRRLEEQPEEAFAAAQNAPEKQRAADAAGEQRAAVAAGEQQAAVAAGKERAAVAAGKERAAYVEAQLAADAARERRAPEVAEG</sequence>
<reference evidence="2 3" key="1">
    <citation type="submission" date="2021-01" db="EMBL/GenBank/DDBJ databases">
        <title>Actinoplanes sp. nov. LDG1-06 isolated from lichen.</title>
        <authorList>
            <person name="Saeng-In P."/>
            <person name="Phongsopitanun W."/>
            <person name="Kanchanasin P."/>
            <person name="Yuki M."/>
            <person name="Kudo T."/>
            <person name="Ohkuma M."/>
            <person name="Tanasupawat S."/>
        </authorList>
    </citation>
    <scope>NUCLEOTIDE SEQUENCE [LARGE SCALE GENOMIC DNA]</scope>
    <source>
        <strain evidence="2 3">LDG1-06</strain>
    </source>
</reference>
<evidence type="ECO:0000313" key="2">
    <source>
        <dbReference type="EMBL" id="MBM2619856.1"/>
    </source>
</evidence>
<proteinExistence type="predicted"/>
<name>A0ABS2AJ71_9ACTN</name>
<evidence type="ECO:0000313" key="3">
    <source>
        <dbReference type="Proteomes" id="UP000632138"/>
    </source>
</evidence>
<dbReference type="Proteomes" id="UP000632138">
    <property type="component" value="Unassembled WGS sequence"/>
</dbReference>
<protein>
    <submittedName>
        <fullName evidence="2">Uncharacterized protein</fullName>
    </submittedName>
</protein>